<keyword evidence="6" id="KW-0496">Mitochondrion</keyword>
<dbReference type="InterPro" id="IPR007667">
    <property type="entry name" value="Hypoxia_induced_domain"/>
</dbReference>
<evidence type="ECO:0000256" key="7">
    <source>
        <dbReference type="ARBA" id="ARBA00023136"/>
    </source>
</evidence>
<evidence type="ECO:0000313" key="11">
    <source>
        <dbReference type="EMBL" id="KAF6059887.1"/>
    </source>
</evidence>
<dbReference type="PANTHER" id="PTHR12297:SF3">
    <property type="entry name" value="HIG1 DOMAIN FAMILY MEMBER 1A"/>
    <property type="match status" value="1"/>
</dbReference>
<keyword evidence="4 9" id="KW-1133">Transmembrane helix</keyword>
<gene>
    <name evidence="11" type="primary">RCF1</name>
    <name evidence="11" type="ORF">FOB64_006869</name>
</gene>
<dbReference type="EMBL" id="JABWAD010000069">
    <property type="protein sequence ID" value="KAF6059887.1"/>
    <property type="molecule type" value="Genomic_DNA"/>
</dbReference>
<evidence type="ECO:0000256" key="5">
    <source>
        <dbReference type="ARBA" id="ARBA00023054"/>
    </source>
</evidence>
<dbReference type="GO" id="GO:0033617">
    <property type="term" value="P:mitochondrial respiratory chain complex IV assembly"/>
    <property type="evidence" value="ECO:0007669"/>
    <property type="project" value="EnsemblFungi"/>
</dbReference>
<sequence length="155" mass="18126">MSVRLPSSMSYGEEEEPDVLQKMWDKSKQQPFVPLGSLLTAGAVLLAARSMKRGEKLKTQRYFRYRIGFQLATLVALVGGGFYYGTETSQHKQTREDKLREKAKQREKLWIEELERRDAIIQARKQRLEESKKELRELAKQGFIEEKESNDKKED</sequence>
<organism evidence="11 12">
    <name type="scientific">Candida albicans</name>
    <name type="common">Yeast</name>
    <dbReference type="NCBI Taxonomy" id="5476"/>
    <lineage>
        <taxon>Eukaryota</taxon>
        <taxon>Fungi</taxon>
        <taxon>Dikarya</taxon>
        <taxon>Ascomycota</taxon>
        <taxon>Saccharomycotina</taxon>
        <taxon>Pichiomycetes</taxon>
        <taxon>Debaryomycetaceae</taxon>
        <taxon>Candida/Lodderomyces clade</taxon>
        <taxon>Candida</taxon>
    </lineage>
</organism>
<evidence type="ECO:0000256" key="6">
    <source>
        <dbReference type="ARBA" id="ARBA00023128"/>
    </source>
</evidence>
<comment type="subcellular location">
    <subcellularLocation>
        <location evidence="1">Mitochondrion membrane</location>
    </subcellularLocation>
</comment>
<evidence type="ECO:0000259" key="10">
    <source>
        <dbReference type="PROSITE" id="PS51503"/>
    </source>
</evidence>
<dbReference type="Proteomes" id="UP000536275">
    <property type="component" value="Unassembled WGS sequence"/>
</dbReference>
<dbReference type="Gene3D" id="6.10.140.1320">
    <property type="match status" value="1"/>
</dbReference>
<feature type="coiled-coil region" evidence="8">
    <location>
        <begin position="111"/>
        <end position="141"/>
    </location>
</feature>
<dbReference type="PANTHER" id="PTHR12297">
    <property type="entry name" value="HYPOXIA-INDUCBILE GENE 1 HIG1 -RELATED"/>
    <property type="match status" value="1"/>
</dbReference>
<dbReference type="SMR" id="A0A8H6BQV9"/>
<accession>A0A8H6BQV9</accession>
<evidence type="ECO:0000256" key="2">
    <source>
        <dbReference type="ARBA" id="ARBA00013887"/>
    </source>
</evidence>
<reference evidence="11 12" key="1">
    <citation type="submission" date="2020-03" db="EMBL/GenBank/DDBJ databases">
        <title>FDA dAtabase for Regulatory Grade micrObial Sequences (FDA-ARGOS): Supporting development and validation of Infectious Disease Dx tests.</title>
        <authorList>
            <person name="Campos J."/>
            <person name="Goldberg B."/>
            <person name="Tallon L."/>
            <person name="Sadzewicz L."/>
            <person name="Vavikolanu K."/>
            <person name="Mehta A."/>
            <person name="Aluvathingal J."/>
            <person name="Nadendla S."/>
            <person name="Nandy P."/>
            <person name="Geyer C."/>
            <person name="Yan Y."/>
            <person name="Sichtig H."/>
        </authorList>
    </citation>
    <scope>NUCLEOTIDE SEQUENCE [LARGE SCALE GENOMIC DNA]</scope>
    <source>
        <strain evidence="11 12">FDAARGOS_656</strain>
    </source>
</reference>
<keyword evidence="5 8" id="KW-0175">Coiled coil</keyword>
<evidence type="ECO:0000256" key="1">
    <source>
        <dbReference type="ARBA" id="ARBA00004325"/>
    </source>
</evidence>
<name>A0A8H6BQV9_CANAX</name>
<dbReference type="GO" id="GO:0098803">
    <property type="term" value="C:respiratory chain complex"/>
    <property type="evidence" value="ECO:0007669"/>
    <property type="project" value="EnsemblFungi"/>
</dbReference>
<keyword evidence="7 9" id="KW-0472">Membrane</keyword>
<dbReference type="Pfam" id="PF04588">
    <property type="entry name" value="HIG_1_N"/>
    <property type="match status" value="1"/>
</dbReference>
<feature type="transmembrane region" description="Helical" evidence="9">
    <location>
        <begin position="63"/>
        <end position="85"/>
    </location>
</feature>
<dbReference type="InterPro" id="IPR050355">
    <property type="entry name" value="RCF1"/>
</dbReference>
<evidence type="ECO:0000256" key="9">
    <source>
        <dbReference type="SAM" id="Phobius"/>
    </source>
</evidence>
<protein>
    <recommendedName>
        <fullName evidence="2">Respiratory supercomplex factor 1, mitochondrial</fullName>
    </recommendedName>
</protein>
<evidence type="ECO:0000256" key="8">
    <source>
        <dbReference type="SAM" id="Coils"/>
    </source>
</evidence>
<dbReference type="GO" id="GO:0097250">
    <property type="term" value="P:mitochondrial respirasome assembly"/>
    <property type="evidence" value="ECO:0007669"/>
    <property type="project" value="EnsemblFungi"/>
</dbReference>
<evidence type="ECO:0000256" key="4">
    <source>
        <dbReference type="ARBA" id="ARBA00022989"/>
    </source>
</evidence>
<proteinExistence type="predicted"/>
<evidence type="ECO:0000256" key="3">
    <source>
        <dbReference type="ARBA" id="ARBA00022692"/>
    </source>
</evidence>
<feature type="transmembrane region" description="Helical" evidence="9">
    <location>
        <begin position="32"/>
        <end position="51"/>
    </location>
</feature>
<evidence type="ECO:0000313" key="12">
    <source>
        <dbReference type="Proteomes" id="UP000536275"/>
    </source>
</evidence>
<keyword evidence="3 9" id="KW-0812">Transmembrane</keyword>
<dbReference type="GO" id="GO:0010155">
    <property type="term" value="P:regulation of proton transport"/>
    <property type="evidence" value="ECO:0007669"/>
    <property type="project" value="EnsemblFungi"/>
</dbReference>
<comment type="caution">
    <text evidence="11">The sequence shown here is derived from an EMBL/GenBank/DDBJ whole genome shotgun (WGS) entry which is preliminary data.</text>
</comment>
<dbReference type="OMA" id="YYRTERT"/>
<dbReference type="GO" id="GO:0005743">
    <property type="term" value="C:mitochondrial inner membrane"/>
    <property type="evidence" value="ECO:0007669"/>
    <property type="project" value="EnsemblFungi"/>
</dbReference>
<dbReference type="AlphaFoldDB" id="A0A8H6BQV9"/>
<dbReference type="PROSITE" id="PS51503">
    <property type="entry name" value="HIG1"/>
    <property type="match status" value="1"/>
</dbReference>
<feature type="domain" description="HIG1" evidence="10">
    <location>
        <begin position="4"/>
        <end position="95"/>
    </location>
</feature>